<dbReference type="AlphaFoldDB" id="A0A9Q3BYS1"/>
<dbReference type="OrthoDB" id="8064578at2759"/>
<evidence type="ECO:0000313" key="2">
    <source>
        <dbReference type="EMBL" id="MBW0473282.1"/>
    </source>
</evidence>
<accession>A0A9Q3BYS1</accession>
<proteinExistence type="predicted"/>
<evidence type="ECO:0000313" key="3">
    <source>
        <dbReference type="Proteomes" id="UP000765509"/>
    </source>
</evidence>
<evidence type="ECO:0000256" key="1">
    <source>
        <dbReference type="SAM" id="MobiDB-lite"/>
    </source>
</evidence>
<gene>
    <name evidence="2" type="ORF">O181_012997</name>
</gene>
<keyword evidence="3" id="KW-1185">Reference proteome</keyword>
<comment type="caution">
    <text evidence="2">The sequence shown here is derived from an EMBL/GenBank/DDBJ whole genome shotgun (WGS) entry which is preliminary data.</text>
</comment>
<dbReference type="Proteomes" id="UP000765509">
    <property type="component" value="Unassembled WGS sequence"/>
</dbReference>
<organism evidence="2 3">
    <name type="scientific">Austropuccinia psidii MF-1</name>
    <dbReference type="NCBI Taxonomy" id="1389203"/>
    <lineage>
        <taxon>Eukaryota</taxon>
        <taxon>Fungi</taxon>
        <taxon>Dikarya</taxon>
        <taxon>Basidiomycota</taxon>
        <taxon>Pucciniomycotina</taxon>
        <taxon>Pucciniomycetes</taxon>
        <taxon>Pucciniales</taxon>
        <taxon>Sphaerophragmiaceae</taxon>
        <taxon>Austropuccinia</taxon>
    </lineage>
</organism>
<reference evidence="2" key="1">
    <citation type="submission" date="2021-03" db="EMBL/GenBank/DDBJ databases">
        <title>Draft genome sequence of rust myrtle Austropuccinia psidii MF-1, a brazilian biotype.</title>
        <authorList>
            <person name="Quecine M.C."/>
            <person name="Pachon D.M.R."/>
            <person name="Bonatelli M.L."/>
            <person name="Correr F.H."/>
            <person name="Franceschini L.M."/>
            <person name="Leite T.F."/>
            <person name="Margarido G.R.A."/>
            <person name="Almeida C.A."/>
            <person name="Ferrarezi J.A."/>
            <person name="Labate C.A."/>
        </authorList>
    </citation>
    <scope>NUCLEOTIDE SEQUENCE</scope>
    <source>
        <strain evidence="2">MF-1</strain>
    </source>
</reference>
<feature type="region of interest" description="Disordered" evidence="1">
    <location>
        <begin position="133"/>
        <end position="153"/>
    </location>
</feature>
<protein>
    <submittedName>
        <fullName evidence="2">Uncharacterized protein</fullName>
    </submittedName>
</protein>
<sequence length="153" mass="17042">MGTGNLKITYHLKFLQNSFPAKNGDNIDSDEDLFILVLNEIDISSGNKEPDHRKSSSVHNTPEGQILEPVIPSLALDPGEPDPLLSTAQDLLVKTSNLTVHKGYSWIPEHKINSFQELFGNIGDLKNILNHPRHPKHHANSAKHLSIDPKTYI</sequence>
<name>A0A9Q3BYS1_9BASI</name>
<dbReference type="EMBL" id="AVOT02003358">
    <property type="protein sequence ID" value="MBW0473282.1"/>
    <property type="molecule type" value="Genomic_DNA"/>
</dbReference>